<sequence length="482" mass="52520">MSGGTSPPIISTPGPSRKGRQAMAGIFAHRSQPTGPEMDSGKDDRPRPSVAAQGTPRIRPEETSSPPLTDRSGPPRPRKKVRSESDRSISEAQDKRPRIGPSSKSINEAEEDEDSEETSYETTDSEYESDVTHSSRSSSSSSKESPPTRKPIPRPRMCVETAVAAAAKQLRTPPRSPSPPISPIPTIPRRGAPTTSCTVGNLESTRYMDLEHSKPTTGAPESPTPSTSYAAMAAKQFAPTKNTQCNPPAPGKSGNSVVPRRHPPIMVEALPNWSRHMAALRERLGRAPSVRPYGTGFRFLPASGEEYRVVQAYLVGVSSTDNAIKWYCYALEEEIPARVAIRGLPADTDPTEIVNSLKELGFPARYARCIRAKRGRPGCVFYVTLDHLSKDDLARLYAVEELMYLPGVSVEGWRSSRGPAQCHRCQAFGHASSNCHRAVRCVRCAGEHIVADCPRPREGPFTCANCGKGHAAVDKRCVVYRR</sequence>
<feature type="region of interest" description="Disordered" evidence="1">
    <location>
        <begin position="240"/>
        <end position="260"/>
    </location>
</feature>
<protein>
    <submittedName>
        <fullName evidence="3">Mucin-5AC-like</fullName>
    </submittedName>
</protein>
<gene>
    <name evidence="3" type="primary">LOC114241181</name>
</gene>
<dbReference type="RefSeq" id="XP_028027760.1">
    <property type="nucleotide sequence ID" value="XM_028171959.1"/>
</dbReference>
<feature type="compositionally biased region" description="Acidic residues" evidence="1">
    <location>
        <begin position="108"/>
        <end position="129"/>
    </location>
</feature>
<dbReference type="SUPFAM" id="SSF57756">
    <property type="entry name" value="Retrovirus zinc finger-like domains"/>
    <property type="match status" value="1"/>
</dbReference>
<dbReference type="InterPro" id="IPR036875">
    <property type="entry name" value="Znf_CCHC_sf"/>
</dbReference>
<feature type="compositionally biased region" description="Pro residues" evidence="1">
    <location>
        <begin position="174"/>
        <end position="186"/>
    </location>
</feature>
<feature type="compositionally biased region" description="Low complexity" evidence="1">
    <location>
        <begin position="1"/>
        <end position="16"/>
    </location>
</feature>
<dbReference type="AlphaFoldDB" id="A0A6J2JE46"/>
<name>A0A6J2JE46_BOMMA</name>
<keyword evidence="2" id="KW-1185">Reference proteome</keyword>
<dbReference type="GO" id="GO:0003676">
    <property type="term" value="F:nucleic acid binding"/>
    <property type="evidence" value="ECO:0007669"/>
    <property type="project" value="InterPro"/>
</dbReference>
<evidence type="ECO:0000313" key="3">
    <source>
        <dbReference type="RefSeq" id="XP_028027760.1"/>
    </source>
</evidence>
<accession>A0A6J2JE46</accession>
<evidence type="ECO:0000256" key="1">
    <source>
        <dbReference type="SAM" id="MobiDB-lite"/>
    </source>
</evidence>
<dbReference type="Proteomes" id="UP000504629">
    <property type="component" value="Unplaced"/>
</dbReference>
<dbReference type="KEGG" id="bman:114241181"/>
<feature type="region of interest" description="Disordered" evidence="1">
    <location>
        <begin position="1"/>
        <end position="201"/>
    </location>
</feature>
<dbReference type="OrthoDB" id="6379801at2759"/>
<feature type="compositionally biased region" description="Basic and acidic residues" evidence="1">
    <location>
        <begin position="82"/>
        <end position="97"/>
    </location>
</feature>
<dbReference type="GO" id="GO:0008270">
    <property type="term" value="F:zinc ion binding"/>
    <property type="evidence" value="ECO:0007669"/>
    <property type="project" value="InterPro"/>
</dbReference>
<reference evidence="3" key="1">
    <citation type="submission" date="2025-08" db="UniProtKB">
        <authorList>
            <consortium name="RefSeq"/>
        </authorList>
    </citation>
    <scope>IDENTIFICATION</scope>
    <source>
        <tissue evidence="3">Silk gland</tissue>
    </source>
</reference>
<organism evidence="2 3">
    <name type="scientific">Bombyx mandarina</name>
    <name type="common">Wild silk moth</name>
    <name type="synonym">Wild silkworm</name>
    <dbReference type="NCBI Taxonomy" id="7092"/>
    <lineage>
        <taxon>Eukaryota</taxon>
        <taxon>Metazoa</taxon>
        <taxon>Ecdysozoa</taxon>
        <taxon>Arthropoda</taxon>
        <taxon>Hexapoda</taxon>
        <taxon>Insecta</taxon>
        <taxon>Pterygota</taxon>
        <taxon>Neoptera</taxon>
        <taxon>Endopterygota</taxon>
        <taxon>Lepidoptera</taxon>
        <taxon>Glossata</taxon>
        <taxon>Ditrysia</taxon>
        <taxon>Bombycoidea</taxon>
        <taxon>Bombycidae</taxon>
        <taxon>Bombycinae</taxon>
        <taxon>Bombyx</taxon>
    </lineage>
</organism>
<dbReference type="GeneID" id="114241181"/>
<evidence type="ECO:0000313" key="2">
    <source>
        <dbReference type="Proteomes" id="UP000504629"/>
    </source>
</evidence>
<proteinExistence type="predicted"/>
<feature type="compositionally biased region" description="Low complexity" evidence="1">
    <location>
        <begin position="134"/>
        <end position="145"/>
    </location>
</feature>